<name>A0ABT4G8Y0_9BACL</name>
<dbReference type="InterPro" id="IPR006626">
    <property type="entry name" value="PbH1"/>
</dbReference>
<dbReference type="PROSITE" id="PS51257">
    <property type="entry name" value="PROKAR_LIPOPROTEIN"/>
    <property type="match status" value="1"/>
</dbReference>
<dbReference type="Proteomes" id="UP001527099">
    <property type="component" value="Unassembled WGS sequence"/>
</dbReference>
<dbReference type="InterPro" id="IPR012334">
    <property type="entry name" value="Pectin_lyas_fold"/>
</dbReference>
<proteinExistence type="predicted"/>
<dbReference type="SMART" id="SM00710">
    <property type="entry name" value="PbH1"/>
    <property type="match status" value="10"/>
</dbReference>
<reference evidence="3 4" key="1">
    <citation type="submission" date="2022-05" db="EMBL/GenBank/DDBJ databases">
        <title>Genome Sequencing of Bee-Associated Microbes.</title>
        <authorList>
            <person name="Dunlap C."/>
        </authorList>
    </citation>
    <scope>NUCLEOTIDE SEQUENCE [LARGE SCALE GENOMIC DNA]</scope>
    <source>
        <strain evidence="3 4">NRRL B-14421</strain>
    </source>
</reference>
<dbReference type="Gene3D" id="2.160.20.10">
    <property type="entry name" value="Single-stranded right-handed beta-helix, Pectin lyase-like"/>
    <property type="match status" value="2"/>
</dbReference>
<protein>
    <submittedName>
        <fullName evidence="3">Right-handed parallel beta-helix repeat-containing protein</fullName>
    </submittedName>
</protein>
<dbReference type="InterPro" id="IPR039448">
    <property type="entry name" value="Beta_helix"/>
</dbReference>
<dbReference type="InterPro" id="IPR011050">
    <property type="entry name" value="Pectin_lyase_fold/virulence"/>
</dbReference>
<evidence type="ECO:0000256" key="1">
    <source>
        <dbReference type="SAM" id="SignalP"/>
    </source>
</evidence>
<feature type="domain" description="Right handed beta helix" evidence="2">
    <location>
        <begin position="371"/>
        <end position="497"/>
    </location>
</feature>
<gene>
    <name evidence="3" type="ORF">M5X19_06965</name>
</gene>
<dbReference type="RefSeq" id="WP_268614152.1">
    <property type="nucleotide sequence ID" value="NZ_JAMDMX010000016.1"/>
</dbReference>
<dbReference type="SUPFAM" id="SSF51126">
    <property type="entry name" value="Pectin lyase-like"/>
    <property type="match status" value="1"/>
</dbReference>
<dbReference type="EMBL" id="JAMDMX010000016">
    <property type="protein sequence ID" value="MCY9692636.1"/>
    <property type="molecule type" value="Genomic_DNA"/>
</dbReference>
<feature type="signal peptide" evidence="1">
    <location>
        <begin position="1"/>
        <end position="24"/>
    </location>
</feature>
<evidence type="ECO:0000259" key="2">
    <source>
        <dbReference type="Pfam" id="PF13229"/>
    </source>
</evidence>
<comment type="caution">
    <text evidence="3">The sequence shown here is derived from an EMBL/GenBank/DDBJ whole genome shotgun (WGS) entry which is preliminary data.</text>
</comment>
<dbReference type="Pfam" id="PF13229">
    <property type="entry name" value="Beta_helix"/>
    <property type="match status" value="1"/>
</dbReference>
<organism evidence="3 4">
    <name type="scientific">Paenibacillus alginolyticus</name>
    <dbReference type="NCBI Taxonomy" id="59839"/>
    <lineage>
        <taxon>Bacteria</taxon>
        <taxon>Bacillati</taxon>
        <taxon>Bacillota</taxon>
        <taxon>Bacilli</taxon>
        <taxon>Bacillales</taxon>
        <taxon>Paenibacillaceae</taxon>
        <taxon>Paenibacillus</taxon>
    </lineage>
</organism>
<keyword evidence="4" id="KW-1185">Reference proteome</keyword>
<evidence type="ECO:0000313" key="3">
    <source>
        <dbReference type="EMBL" id="MCY9692636.1"/>
    </source>
</evidence>
<sequence>MFRRLFVLCSALMLIFQACPIASNALTTSPIPTQGRVYELELTKWHIYNDKTHAKETTDGFNNALEWARDQGYTIFKVPAGTYLIAKGTNGTWDSHGRINMVSDMTFWLDNNGVIQKETNGFADYSTLFVGVGVKNVVIKGGTYRGDRDTHDYSSGGTHESGYGILTRGSFNVTIDGVKALNFTGDGLCVGGGGGTMQDVYETGFESGNIDDRGIPVPDGSKVRTKLSWKLTHPTFDLTHTLIVDNGQRLPNDFDILFYKADGSFHSKLKQQAQGKYINIPAGANSVRLAFNGTLQKGQYLEMWNRVQSTNVVVQNSESSFNRRQGLTISGGKNVLVQNNTFHDIGGKDGTAPMAGIDVEGGAGDNGYINENITIKNNKFYKNSRYDVIFYDGHDGTLENNHLASRGAIGLAVSEPFKGAIIKNNNFEGTSIYAYHDVTFLDNQMSDSFTFLAGPNINIKGMTFTNAKFQISSTIPFGVTASDVKINITNQTVDAGLSIWKNPVHLTNVTINGAPSLRSVSGGNVEGNIFDNLTVTGYNSTYGLELPPGTYNNCAFKGPNDGGQMGPSAEKSGKYVFNKCSFSGNVGLSSGNANLSLTVSDSTFDILGNKSAISVNSAKMVDIKNNVIVANGITTKSTEIIKMNDYWQRMKPNDILSASIRNNTITTNIEAVGISTIYAGTGAVAFNIANNILNKAKLKLKENDIISNNKEL</sequence>
<feature type="chain" id="PRO_5047176386" evidence="1">
    <location>
        <begin position="25"/>
        <end position="712"/>
    </location>
</feature>
<evidence type="ECO:0000313" key="4">
    <source>
        <dbReference type="Proteomes" id="UP001527099"/>
    </source>
</evidence>
<keyword evidence="1" id="KW-0732">Signal</keyword>
<accession>A0ABT4G8Y0</accession>